<gene>
    <name evidence="2" type="ORF">A5481_22150</name>
</gene>
<organism evidence="2 3">
    <name type="scientific">Methylobacterium platani</name>
    <dbReference type="NCBI Taxonomy" id="427683"/>
    <lineage>
        <taxon>Bacteria</taxon>
        <taxon>Pseudomonadati</taxon>
        <taxon>Pseudomonadota</taxon>
        <taxon>Alphaproteobacteria</taxon>
        <taxon>Hyphomicrobiales</taxon>
        <taxon>Methylobacteriaceae</taxon>
        <taxon>Methylobacterium</taxon>
    </lineage>
</organism>
<evidence type="ECO:0000259" key="1">
    <source>
        <dbReference type="Pfam" id="PF01656"/>
    </source>
</evidence>
<dbReference type="SUPFAM" id="SSF52540">
    <property type="entry name" value="P-loop containing nucleoside triphosphate hydrolases"/>
    <property type="match status" value="1"/>
</dbReference>
<protein>
    <submittedName>
        <fullName evidence="2">Chromosome partitioning protein ParA</fullName>
    </submittedName>
</protein>
<dbReference type="PANTHER" id="PTHR13696:SF96">
    <property type="entry name" value="COBQ_COBB_MIND_PARA NUCLEOTIDE BINDING DOMAIN-CONTAINING PROTEIN"/>
    <property type="match status" value="1"/>
</dbReference>
<accession>A0A179S3P5</accession>
<dbReference type="InterPro" id="IPR002586">
    <property type="entry name" value="CobQ/CobB/MinD/ParA_Nub-bd_dom"/>
</dbReference>
<dbReference type="AlphaFoldDB" id="A0A179S3P5"/>
<dbReference type="PIRSF" id="PIRSF009320">
    <property type="entry name" value="Nuc_binding_HP_1000"/>
    <property type="match status" value="1"/>
</dbReference>
<evidence type="ECO:0000313" key="3">
    <source>
        <dbReference type="Proteomes" id="UP000078316"/>
    </source>
</evidence>
<dbReference type="InterPro" id="IPR050678">
    <property type="entry name" value="DNA_Partitioning_ATPase"/>
</dbReference>
<sequence>MRVLSLVTQKGGTGKSALAVSLAVVAEQAGERVCILDLDPQGTSASWYETRTAETPAVLNHNQAGAVPETIARLRDAGFTLIIIDTPGIDSHATRGAMREADLCLIPVRPSEADVKATMPTVRALEGMGRPYALVINQAPTNRQARVTAAVSVRLSTQGMVLPVPIASRIDHQYAYALGQGVHEYDPNGKAAAEVAEVWAWCRKRMESGNVDAEEK</sequence>
<dbReference type="PANTHER" id="PTHR13696">
    <property type="entry name" value="P-LOOP CONTAINING NUCLEOSIDE TRIPHOSPHATE HYDROLASE"/>
    <property type="match status" value="1"/>
</dbReference>
<name>A0A179S3P5_9HYPH</name>
<proteinExistence type="predicted"/>
<dbReference type="RefSeq" id="WP_048437551.1">
    <property type="nucleotide sequence ID" value="NZ_LWHQ01000044.1"/>
</dbReference>
<feature type="domain" description="CobQ/CobB/MinD/ParA nucleotide binding" evidence="1">
    <location>
        <begin position="6"/>
        <end position="126"/>
    </location>
</feature>
<dbReference type="Proteomes" id="UP000078316">
    <property type="component" value="Unassembled WGS sequence"/>
</dbReference>
<reference evidence="2 3" key="1">
    <citation type="submission" date="2016-04" db="EMBL/GenBank/DDBJ databases">
        <authorList>
            <person name="Evans L.H."/>
            <person name="Alamgir A."/>
            <person name="Owens N."/>
            <person name="Weber N.D."/>
            <person name="Virtaneva K."/>
            <person name="Barbian K."/>
            <person name="Babar A."/>
            <person name="Rosenke K."/>
        </authorList>
    </citation>
    <scope>NUCLEOTIDE SEQUENCE [LARGE SCALE GENOMIC DNA]</scope>
    <source>
        <strain evidence="2 3">PMB02</strain>
    </source>
</reference>
<comment type="caution">
    <text evidence="2">The sequence shown here is derived from an EMBL/GenBank/DDBJ whole genome shotgun (WGS) entry which is preliminary data.</text>
</comment>
<dbReference type="Pfam" id="PF01656">
    <property type="entry name" value="CbiA"/>
    <property type="match status" value="1"/>
</dbReference>
<dbReference type="InterPro" id="IPR027417">
    <property type="entry name" value="P-loop_NTPase"/>
</dbReference>
<dbReference type="EMBL" id="LWHQ01000044">
    <property type="protein sequence ID" value="OAS20798.1"/>
    <property type="molecule type" value="Genomic_DNA"/>
</dbReference>
<dbReference type="OrthoDB" id="9804460at2"/>
<evidence type="ECO:0000313" key="2">
    <source>
        <dbReference type="EMBL" id="OAS20798.1"/>
    </source>
</evidence>
<dbReference type="CDD" id="cd02042">
    <property type="entry name" value="ParAB_family"/>
    <property type="match status" value="1"/>
</dbReference>
<dbReference type="STRING" id="427683.A5481_22150"/>
<dbReference type="Gene3D" id="3.40.50.300">
    <property type="entry name" value="P-loop containing nucleotide triphosphate hydrolases"/>
    <property type="match status" value="1"/>
</dbReference>